<protein>
    <submittedName>
        <fullName evidence="4">Glycosyl transferase group 1</fullName>
    </submittedName>
</protein>
<dbReference type="CAZy" id="GT4">
    <property type="family name" value="Glycosyltransferase Family 4"/>
</dbReference>
<dbReference type="Pfam" id="PF00534">
    <property type="entry name" value="Glycos_transf_1"/>
    <property type="match status" value="1"/>
</dbReference>
<gene>
    <name evidence="4" type="ordered locus">Sthe_0904</name>
</gene>
<dbReference type="STRING" id="479434.Sthe_0904"/>
<dbReference type="AlphaFoldDB" id="D1C274"/>
<name>D1C274_SPHTD</name>
<evidence type="ECO:0000256" key="1">
    <source>
        <dbReference type="ARBA" id="ARBA00022679"/>
    </source>
</evidence>
<dbReference type="GO" id="GO:0016757">
    <property type="term" value="F:glycosyltransferase activity"/>
    <property type="evidence" value="ECO:0007669"/>
    <property type="project" value="InterPro"/>
</dbReference>
<dbReference type="eggNOG" id="COG0438">
    <property type="taxonomic scope" value="Bacteria"/>
</dbReference>
<sequence length="387" mass="42509">MRVGVLGHLLSFAPGYRQAGVSRYIEFLLRALPAAAPDIEAVVFTGPQAGDCRESFPASLQWRPSRVPTGRPEVRILWEQVAGPLVLRRAGVDLVHGPVNVMPLLDGLPGVVTVHDLAFRIYPEQYPRAKQRYLDLLTGLSVRRAARVITVSESTRRDVLRFYRVDPERVVTVPNGVDPSLAPVTDEERLAAFRQEHGLPDQFILFLGTLQPRKNLVGLLRAYARVQARLDAPLVVAGGKGWMYEPVFAEVRALGVEDRVIFAGYADPEDLPLWYSAATVFVYPSLYEGFGLPVLEAMACGAPVITSGTSSLPEVAGDAALLVDPRDVDALAAAIERLMGDATLRAELRERGLARAREFSWERTARETAAVYRAACDAGRVEERSEV</sequence>
<dbReference type="InterPro" id="IPR001296">
    <property type="entry name" value="Glyco_trans_1"/>
</dbReference>
<dbReference type="HOGENOM" id="CLU_009583_27_6_0"/>
<reference evidence="5" key="1">
    <citation type="submission" date="2009-11" db="EMBL/GenBank/DDBJ databases">
        <title>The complete chromosome 1 of Sphaerobacter thermophilus DSM 20745.</title>
        <authorList>
            <person name="Lucas S."/>
            <person name="Copeland A."/>
            <person name="Lapidus A."/>
            <person name="Glavina del Rio T."/>
            <person name="Dalin E."/>
            <person name="Tice H."/>
            <person name="Bruce D."/>
            <person name="Goodwin L."/>
            <person name="Pitluck S."/>
            <person name="Kyrpides N."/>
            <person name="Mavromatis K."/>
            <person name="Ivanova N."/>
            <person name="Mikhailova N."/>
            <person name="LaButti K.M."/>
            <person name="Clum A."/>
            <person name="Sun H.I."/>
            <person name="Brettin T."/>
            <person name="Detter J.C."/>
            <person name="Han C."/>
            <person name="Larimer F."/>
            <person name="Land M."/>
            <person name="Hauser L."/>
            <person name="Markowitz V."/>
            <person name="Cheng J.F."/>
            <person name="Hugenholtz P."/>
            <person name="Woyke T."/>
            <person name="Wu D."/>
            <person name="Steenblock K."/>
            <person name="Schneider S."/>
            <person name="Pukall R."/>
            <person name="Goeker M."/>
            <person name="Klenk H.P."/>
            <person name="Eisen J.A."/>
        </authorList>
    </citation>
    <scope>NUCLEOTIDE SEQUENCE [LARGE SCALE GENOMIC DNA]</scope>
    <source>
        <strain evidence="5">ATCC 49802 / DSM 20745 / S 6022</strain>
    </source>
</reference>
<feature type="domain" description="Glycosyl transferase family 1" evidence="2">
    <location>
        <begin position="195"/>
        <end position="352"/>
    </location>
</feature>
<keyword evidence="1 4" id="KW-0808">Transferase</keyword>
<dbReference type="InParanoid" id="D1C274"/>
<proteinExistence type="predicted"/>
<evidence type="ECO:0000313" key="5">
    <source>
        <dbReference type="Proteomes" id="UP000002027"/>
    </source>
</evidence>
<dbReference type="Pfam" id="PF13439">
    <property type="entry name" value="Glyco_transf_4"/>
    <property type="match status" value="1"/>
</dbReference>
<dbReference type="OrthoDB" id="9769555at2"/>
<dbReference type="CDD" id="cd03809">
    <property type="entry name" value="GT4_MtfB-like"/>
    <property type="match status" value="1"/>
</dbReference>
<accession>D1C274</accession>
<feature type="domain" description="Glycosyltransferase subfamily 4-like N-terminal" evidence="3">
    <location>
        <begin position="20"/>
        <end position="180"/>
    </location>
</feature>
<reference evidence="4 5" key="2">
    <citation type="journal article" date="2010" name="Stand. Genomic Sci.">
        <title>Complete genome sequence of Desulfohalobium retbaense type strain (HR(100)).</title>
        <authorList>
            <person name="Spring S."/>
            <person name="Nolan M."/>
            <person name="Lapidus A."/>
            <person name="Glavina Del Rio T."/>
            <person name="Copeland A."/>
            <person name="Tice H."/>
            <person name="Cheng J.F."/>
            <person name="Lucas S."/>
            <person name="Land M."/>
            <person name="Chen F."/>
            <person name="Bruce D."/>
            <person name="Goodwin L."/>
            <person name="Pitluck S."/>
            <person name="Ivanova N."/>
            <person name="Mavromatis K."/>
            <person name="Mikhailova N."/>
            <person name="Pati A."/>
            <person name="Chen A."/>
            <person name="Palaniappan K."/>
            <person name="Hauser L."/>
            <person name="Chang Y.J."/>
            <person name="Jeffries C.D."/>
            <person name="Munk C."/>
            <person name="Kiss H."/>
            <person name="Chain P."/>
            <person name="Han C."/>
            <person name="Brettin T."/>
            <person name="Detter J.C."/>
            <person name="Schuler E."/>
            <person name="Goker M."/>
            <person name="Rohde M."/>
            <person name="Bristow J."/>
            <person name="Eisen J.A."/>
            <person name="Markowitz V."/>
            <person name="Hugenholtz P."/>
            <person name="Kyrpides N.C."/>
            <person name="Klenk H.P."/>
        </authorList>
    </citation>
    <scope>NUCLEOTIDE SEQUENCE [LARGE SCALE GENOMIC DNA]</scope>
    <source>
        <strain evidence="5">ATCC 49802 / DSM 20745 / S 6022</strain>
    </source>
</reference>
<dbReference type="Proteomes" id="UP000002027">
    <property type="component" value="Chromosome 1"/>
</dbReference>
<evidence type="ECO:0000313" key="4">
    <source>
        <dbReference type="EMBL" id="ACZ38341.1"/>
    </source>
</evidence>
<keyword evidence="5" id="KW-1185">Reference proteome</keyword>
<dbReference type="FunFam" id="3.40.50.2000:FF:000119">
    <property type="entry name" value="Glycosyl transferase group 1"/>
    <property type="match status" value="1"/>
</dbReference>
<dbReference type="InterPro" id="IPR028098">
    <property type="entry name" value="Glyco_trans_4-like_N"/>
</dbReference>
<dbReference type="KEGG" id="sti:Sthe_0904"/>
<dbReference type="PANTHER" id="PTHR46401:SF2">
    <property type="entry name" value="GLYCOSYLTRANSFERASE WBBK-RELATED"/>
    <property type="match status" value="1"/>
</dbReference>
<dbReference type="EMBL" id="CP001823">
    <property type="protein sequence ID" value="ACZ38341.1"/>
    <property type="molecule type" value="Genomic_DNA"/>
</dbReference>
<dbReference type="GO" id="GO:0009103">
    <property type="term" value="P:lipopolysaccharide biosynthetic process"/>
    <property type="evidence" value="ECO:0007669"/>
    <property type="project" value="TreeGrafter"/>
</dbReference>
<dbReference type="SUPFAM" id="SSF53756">
    <property type="entry name" value="UDP-Glycosyltransferase/glycogen phosphorylase"/>
    <property type="match status" value="1"/>
</dbReference>
<dbReference type="RefSeq" id="WP_012871388.1">
    <property type="nucleotide sequence ID" value="NC_013523.1"/>
</dbReference>
<dbReference type="PANTHER" id="PTHR46401">
    <property type="entry name" value="GLYCOSYLTRANSFERASE WBBK-RELATED"/>
    <property type="match status" value="1"/>
</dbReference>
<dbReference type="Gene3D" id="3.40.50.2000">
    <property type="entry name" value="Glycogen Phosphorylase B"/>
    <property type="match status" value="2"/>
</dbReference>
<organism evidence="4 5">
    <name type="scientific">Sphaerobacter thermophilus (strain ATCC 49802 / DSM 20745 / KCCM 41009 / NCIMB 13125 / S 6022)</name>
    <dbReference type="NCBI Taxonomy" id="479434"/>
    <lineage>
        <taxon>Bacteria</taxon>
        <taxon>Pseudomonadati</taxon>
        <taxon>Thermomicrobiota</taxon>
        <taxon>Thermomicrobia</taxon>
        <taxon>Sphaerobacterales</taxon>
        <taxon>Sphaerobacterineae</taxon>
        <taxon>Sphaerobacteraceae</taxon>
        <taxon>Sphaerobacter</taxon>
    </lineage>
</organism>
<evidence type="ECO:0000259" key="2">
    <source>
        <dbReference type="Pfam" id="PF00534"/>
    </source>
</evidence>
<evidence type="ECO:0000259" key="3">
    <source>
        <dbReference type="Pfam" id="PF13439"/>
    </source>
</evidence>